<reference evidence="1" key="2">
    <citation type="submission" date="2021-04" db="EMBL/GenBank/DDBJ databases">
        <authorList>
            <person name="Gilroy R."/>
        </authorList>
    </citation>
    <scope>NUCLEOTIDE SEQUENCE</scope>
    <source>
        <strain evidence="1">2189</strain>
    </source>
</reference>
<dbReference type="SFLD" id="SFLDS00003">
    <property type="entry name" value="Haloacid_Dehalogenase"/>
    <property type="match status" value="1"/>
</dbReference>
<dbReference type="NCBIfam" id="TIGR01509">
    <property type="entry name" value="HAD-SF-IA-v3"/>
    <property type="match status" value="1"/>
</dbReference>
<dbReference type="PANTHER" id="PTHR18901">
    <property type="entry name" value="2-DEOXYGLUCOSE-6-PHOSPHATE PHOSPHATASE 2"/>
    <property type="match status" value="1"/>
</dbReference>
<protein>
    <submittedName>
        <fullName evidence="1">HAD family phosphatase</fullName>
    </submittedName>
</protein>
<organism evidence="1 2">
    <name type="scientific">Candidatus Borkfalkia faecavium</name>
    <dbReference type="NCBI Taxonomy" id="2838508"/>
    <lineage>
        <taxon>Bacteria</taxon>
        <taxon>Bacillati</taxon>
        <taxon>Bacillota</taxon>
        <taxon>Clostridia</taxon>
        <taxon>Christensenellales</taxon>
        <taxon>Christensenellaceae</taxon>
        <taxon>Candidatus Borkfalkia</taxon>
    </lineage>
</organism>
<dbReference type="AlphaFoldDB" id="A0A9D1W235"/>
<dbReference type="Gene3D" id="1.10.150.240">
    <property type="entry name" value="Putative phosphatase, domain 2"/>
    <property type="match status" value="1"/>
</dbReference>
<gene>
    <name evidence="1" type="ORF">H9851_07435</name>
</gene>
<comment type="caution">
    <text evidence="1">The sequence shown here is derived from an EMBL/GenBank/DDBJ whole genome shotgun (WGS) entry which is preliminary data.</text>
</comment>
<reference evidence="1" key="1">
    <citation type="journal article" date="2021" name="PeerJ">
        <title>Extensive microbial diversity within the chicken gut microbiome revealed by metagenomics and culture.</title>
        <authorList>
            <person name="Gilroy R."/>
            <person name="Ravi A."/>
            <person name="Getino M."/>
            <person name="Pursley I."/>
            <person name="Horton D.L."/>
            <person name="Alikhan N.F."/>
            <person name="Baker D."/>
            <person name="Gharbi K."/>
            <person name="Hall N."/>
            <person name="Watson M."/>
            <person name="Adriaenssens E.M."/>
            <person name="Foster-Nyarko E."/>
            <person name="Jarju S."/>
            <person name="Secka A."/>
            <person name="Antonio M."/>
            <person name="Oren A."/>
            <person name="Chaudhuri R.R."/>
            <person name="La Ragione R."/>
            <person name="Hildebrand F."/>
            <person name="Pallen M.J."/>
        </authorList>
    </citation>
    <scope>NUCLEOTIDE SEQUENCE</scope>
    <source>
        <strain evidence="1">2189</strain>
    </source>
</reference>
<dbReference type="SFLD" id="SFLDG01129">
    <property type="entry name" value="C1.5:_HAD__Beta-PGM__Phosphata"/>
    <property type="match status" value="1"/>
</dbReference>
<dbReference type="GO" id="GO:0016791">
    <property type="term" value="F:phosphatase activity"/>
    <property type="evidence" value="ECO:0007669"/>
    <property type="project" value="TreeGrafter"/>
</dbReference>
<sequence>MLDWKEIRAAIFDLDGTLIDSMEIWREVDETFFARRGMPVPGGYQEEIAHLGFRECARFTIARYLPREKEEDVIAEWRSLSLSHYNAPDAARYFKPGAAELVRALSAAGLELAVATASSSEFFLPVLRAGGIAGLFGAFTTVDEVGKNKSFPDVFVRSAQKLGVPPAECVVFEDNPTALSAARGAGMRTAAVFDAQPEQVFQRMCAESDISVRSFFDVHGCLVPPYAQQMRQMKQAR</sequence>
<dbReference type="EMBL" id="DXEW01000036">
    <property type="protein sequence ID" value="HIX51093.1"/>
    <property type="molecule type" value="Genomic_DNA"/>
</dbReference>
<dbReference type="InterPro" id="IPR036412">
    <property type="entry name" value="HAD-like_sf"/>
</dbReference>
<dbReference type="PANTHER" id="PTHR18901:SF38">
    <property type="entry name" value="PSEUDOURIDINE-5'-PHOSPHATASE"/>
    <property type="match status" value="1"/>
</dbReference>
<evidence type="ECO:0000313" key="2">
    <source>
        <dbReference type="Proteomes" id="UP000886847"/>
    </source>
</evidence>
<dbReference type="Proteomes" id="UP000886847">
    <property type="component" value="Unassembled WGS sequence"/>
</dbReference>
<dbReference type="SUPFAM" id="SSF56784">
    <property type="entry name" value="HAD-like"/>
    <property type="match status" value="1"/>
</dbReference>
<dbReference type="CDD" id="cd07505">
    <property type="entry name" value="HAD_BPGM-like"/>
    <property type="match status" value="1"/>
</dbReference>
<dbReference type="Gene3D" id="3.40.50.1000">
    <property type="entry name" value="HAD superfamily/HAD-like"/>
    <property type="match status" value="1"/>
</dbReference>
<dbReference type="Pfam" id="PF00702">
    <property type="entry name" value="Hydrolase"/>
    <property type="match status" value="1"/>
</dbReference>
<dbReference type="InterPro" id="IPR006439">
    <property type="entry name" value="HAD-SF_hydro_IA"/>
</dbReference>
<accession>A0A9D1W235</accession>
<evidence type="ECO:0000313" key="1">
    <source>
        <dbReference type="EMBL" id="HIX51093.1"/>
    </source>
</evidence>
<dbReference type="InterPro" id="IPR023214">
    <property type="entry name" value="HAD_sf"/>
</dbReference>
<proteinExistence type="predicted"/>
<name>A0A9D1W235_9FIRM</name>
<dbReference type="PRINTS" id="PR00413">
    <property type="entry name" value="HADHALOGNASE"/>
</dbReference>
<dbReference type="InterPro" id="IPR023198">
    <property type="entry name" value="PGP-like_dom2"/>
</dbReference>